<name>A0A5B7EIZ2_PORTR</name>
<gene>
    <name evidence="1" type="primary">suz12_1</name>
    <name evidence="1" type="ORF">E2C01_025816</name>
</gene>
<proteinExistence type="predicted"/>
<accession>A0A5B7EIZ2</accession>
<evidence type="ECO:0000313" key="1">
    <source>
        <dbReference type="EMBL" id="MPC32504.1"/>
    </source>
</evidence>
<reference evidence="1 2" key="1">
    <citation type="submission" date="2019-05" db="EMBL/GenBank/DDBJ databases">
        <title>Another draft genome of Portunus trituberculatus and its Hox gene families provides insights of decapod evolution.</title>
        <authorList>
            <person name="Jeong J.-H."/>
            <person name="Song I."/>
            <person name="Kim S."/>
            <person name="Choi T."/>
            <person name="Kim D."/>
            <person name="Ryu S."/>
            <person name="Kim W."/>
        </authorList>
    </citation>
    <scope>NUCLEOTIDE SEQUENCE [LARGE SCALE GENOMIC DNA]</scope>
    <source>
        <tissue evidence="1">Muscle</tissue>
    </source>
</reference>
<protein>
    <submittedName>
        <fullName evidence="1">Polycomb protein suz12</fullName>
    </submittedName>
</protein>
<dbReference type="AlphaFoldDB" id="A0A5B7EIZ2"/>
<dbReference type="OrthoDB" id="166746at2759"/>
<comment type="caution">
    <text evidence="1">The sequence shown here is derived from an EMBL/GenBank/DDBJ whole genome shotgun (WGS) entry which is preliminary data.</text>
</comment>
<sequence>MEQPMPIFLQRTLYYMRGRMSRSHKNRMTFKLDGLLEKVLADPYLTLTLSVESVVVELAIEECVVVLQVTQKSERQGERPASYLNIAFTGFHDDKLEGVSGDVARVETFIVKMCHKKRKESSAPLMQVLLSFLYCGQA</sequence>
<dbReference type="EMBL" id="VSRR010002640">
    <property type="protein sequence ID" value="MPC32504.1"/>
    <property type="molecule type" value="Genomic_DNA"/>
</dbReference>
<dbReference type="Proteomes" id="UP000324222">
    <property type="component" value="Unassembled WGS sequence"/>
</dbReference>
<organism evidence="1 2">
    <name type="scientific">Portunus trituberculatus</name>
    <name type="common">Swimming crab</name>
    <name type="synonym">Neptunus trituberculatus</name>
    <dbReference type="NCBI Taxonomy" id="210409"/>
    <lineage>
        <taxon>Eukaryota</taxon>
        <taxon>Metazoa</taxon>
        <taxon>Ecdysozoa</taxon>
        <taxon>Arthropoda</taxon>
        <taxon>Crustacea</taxon>
        <taxon>Multicrustacea</taxon>
        <taxon>Malacostraca</taxon>
        <taxon>Eumalacostraca</taxon>
        <taxon>Eucarida</taxon>
        <taxon>Decapoda</taxon>
        <taxon>Pleocyemata</taxon>
        <taxon>Brachyura</taxon>
        <taxon>Eubrachyura</taxon>
        <taxon>Portunoidea</taxon>
        <taxon>Portunidae</taxon>
        <taxon>Portuninae</taxon>
        <taxon>Portunus</taxon>
    </lineage>
</organism>
<keyword evidence="2" id="KW-1185">Reference proteome</keyword>
<evidence type="ECO:0000313" key="2">
    <source>
        <dbReference type="Proteomes" id="UP000324222"/>
    </source>
</evidence>